<feature type="transmembrane region" description="Helical" evidence="1">
    <location>
        <begin position="39"/>
        <end position="59"/>
    </location>
</feature>
<dbReference type="Proteomes" id="UP000230553">
    <property type="component" value="Unassembled WGS sequence"/>
</dbReference>
<feature type="transmembrane region" description="Helical" evidence="1">
    <location>
        <begin position="6"/>
        <end position="27"/>
    </location>
</feature>
<proteinExistence type="predicted"/>
<keyword evidence="1" id="KW-1133">Transmembrane helix</keyword>
<gene>
    <name evidence="3" type="ORF">COY31_01720</name>
</gene>
<evidence type="ECO:0000313" key="3">
    <source>
        <dbReference type="EMBL" id="PIZ44833.1"/>
    </source>
</evidence>
<reference evidence="4" key="1">
    <citation type="submission" date="2017-09" db="EMBL/GenBank/DDBJ databases">
        <title>Depth-based differentiation of microbial function through sediment-hosted aquifers and enrichment of novel symbionts in the deep terrestrial subsurface.</title>
        <authorList>
            <person name="Probst A.J."/>
            <person name="Ladd B."/>
            <person name="Jarett J.K."/>
            <person name="Geller-Mcgrath D.E."/>
            <person name="Sieber C.M.K."/>
            <person name="Emerson J.B."/>
            <person name="Anantharaman K."/>
            <person name="Thomas B.C."/>
            <person name="Malmstrom R."/>
            <person name="Stieglmeier M."/>
            <person name="Klingl A."/>
            <person name="Woyke T."/>
            <person name="Ryan C.M."/>
            <person name="Banfield J.F."/>
        </authorList>
    </citation>
    <scope>NUCLEOTIDE SEQUENCE [LARGE SCALE GENOMIC DNA]</scope>
</reference>
<dbReference type="Pfam" id="PF18893">
    <property type="entry name" value="DUF5652"/>
    <property type="match status" value="1"/>
</dbReference>
<dbReference type="InterPro" id="IPR043712">
    <property type="entry name" value="DUF5652"/>
</dbReference>
<protein>
    <recommendedName>
        <fullName evidence="2">DUF5652 domain-containing protein</fullName>
    </recommendedName>
</protein>
<dbReference type="EMBL" id="PFNM01000035">
    <property type="protein sequence ID" value="PIZ44833.1"/>
    <property type="molecule type" value="Genomic_DNA"/>
</dbReference>
<keyword evidence="1" id="KW-0472">Membrane</keyword>
<keyword evidence="1" id="KW-0812">Transmembrane</keyword>
<organism evidence="3 4">
    <name type="scientific">Candidatus Wolfebacteria bacterium CG_4_10_14_0_2_um_filter_39_18</name>
    <dbReference type="NCBI Taxonomy" id="1975061"/>
    <lineage>
        <taxon>Bacteria</taxon>
        <taxon>Candidatus Wolfeibacteriota</taxon>
    </lineage>
</organism>
<dbReference type="AlphaFoldDB" id="A0A2M7TFV5"/>
<comment type="caution">
    <text evidence="3">The sequence shown here is derived from an EMBL/GenBank/DDBJ whole genome shotgun (WGS) entry which is preliminary data.</text>
</comment>
<name>A0A2M7TFV5_9BACT</name>
<sequence>MMNGWFGGLGFWIWPIIIWSIIWKGLALWKASRLGSKPWFVVLLLVNTAGILEILYLYIFSKKVAPVKEEK</sequence>
<feature type="domain" description="DUF5652" evidence="2">
    <location>
        <begin position="11"/>
        <end position="63"/>
    </location>
</feature>
<evidence type="ECO:0000256" key="1">
    <source>
        <dbReference type="SAM" id="Phobius"/>
    </source>
</evidence>
<accession>A0A2M7TFV5</accession>
<evidence type="ECO:0000313" key="4">
    <source>
        <dbReference type="Proteomes" id="UP000230553"/>
    </source>
</evidence>
<evidence type="ECO:0000259" key="2">
    <source>
        <dbReference type="Pfam" id="PF18893"/>
    </source>
</evidence>